<feature type="chain" id="PRO_5026818149" description="DUF4410 domain-containing protein" evidence="2">
    <location>
        <begin position="19"/>
        <end position="186"/>
    </location>
</feature>
<sequence>MKKLLLAALCLSTTSAFAASQVLLETPVTYAPDASVVDQIKNECHIEDMLTNHVGEVLRKINRTGDGTIASQADAGGAKILRLQITHVLGVGGGAWSGPKATTVSADLIEDGKVIRHTKINRWSVGGMWGAFKGSCSILDRTTIVISKDLSRWVRDPSYEIKEEAPPKEASAPTAQTDSASSAKAE</sequence>
<dbReference type="AlphaFoldDB" id="A0A6N6W5K1"/>
<keyword evidence="2" id="KW-0732">Signal</keyword>
<evidence type="ECO:0008006" key="5">
    <source>
        <dbReference type="Google" id="ProtNLM"/>
    </source>
</evidence>
<accession>A0A6N6W5K1</accession>
<feature type="compositionally biased region" description="Polar residues" evidence="1">
    <location>
        <begin position="173"/>
        <end position="186"/>
    </location>
</feature>
<gene>
    <name evidence="3" type="ORF">FSO04_31705</name>
</gene>
<protein>
    <recommendedName>
        <fullName evidence="5">DUF4410 domain-containing protein</fullName>
    </recommendedName>
</protein>
<feature type="signal peptide" evidence="2">
    <location>
        <begin position="1"/>
        <end position="18"/>
    </location>
</feature>
<evidence type="ECO:0000256" key="2">
    <source>
        <dbReference type="SAM" id="SignalP"/>
    </source>
</evidence>
<evidence type="ECO:0000313" key="4">
    <source>
        <dbReference type="Proteomes" id="UP000463700"/>
    </source>
</evidence>
<dbReference type="OrthoDB" id="5703702at2"/>
<reference evidence="3 4" key="1">
    <citation type="journal article" date="2020" name="Int. J. Syst. Evol. Microbiol.">
        <title>Paraburkholderia madseniana sp. nov., a phenolic acid-degrading bacterium isolated from acidic forest soil.</title>
        <authorList>
            <person name="Wilhelm R.C."/>
            <person name="Murphy S.J.L."/>
            <person name="Feriancek N.M."/>
            <person name="Karasz D.C."/>
            <person name="DeRito C.M."/>
            <person name="Newman J.D."/>
            <person name="Buckley D.H."/>
        </authorList>
    </citation>
    <scope>NUCLEOTIDE SEQUENCE [LARGE SCALE GENOMIC DNA]</scope>
    <source>
        <strain evidence="3 4">RP11</strain>
    </source>
</reference>
<feature type="compositionally biased region" description="Basic and acidic residues" evidence="1">
    <location>
        <begin position="157"/>
        <end position="167"/>
    </location>
</feature>
<proteinExistence type="predicted"/>
<name>A0A6N6W5K1_9BURK</name>
<organism evidence="3 4">
    <name type="scientific">Paraburkholderia madseniana</name>
    <dbReference type="NCBI Taxonomy" id="2599607"/>
    <lineage>
        <taxon>Bacteria</taxon>
        <taxon>Pseudomonadati</taxon>
        <taxon>Pseudomonadota</taxon>
        <taxon>Betaproteobacteria</taxon>
        <taxon>Burkholderiales</taxon>
        <taxon>Burkholderiaceae</taxon>
        <taxon>Paraburkholderia</taxon>
    </lineage>
</organism>
<dbReference type="RefSeq" id="WP_154565547.1">
    <property type="nucleotide sequence ID" value="NZ_VOSW01000075.1"/>
</dbReference>
<comment type="caution">
    <text evidence="3">The sequence shown here is derived from an EMBL/GenBank/DDBJ whole genome shotgun (WGS) entry which is preliminary data.</text>
</comment>
<dbReference type="EMBL" id="VOSW01000075">
    <property type="protein sequence ID" value="KAE8755947.1"/>
    <property type="molecule type" value="Genomic_DNA"/>
</dbReference>
<evidence type="ECO:0000313" key="3">
    <source>
        <dbReference type="EMBL" id="KAE8755947.1"/>
    </source>
</evidence>
<dbReference type="Proteomes" id="UP000463700">
    <property type="component" value="Unassembled WGS sequence"/>
</dbReference>
<evidence type="ECO:0000256" key="1">
    <source>
        <dbReference type="SAM" id="MobiDB-lite"/>
    </source>
</evidence>
<feature type="region of interest" description="Disordered" evidence="1">
    <location>
        <begin position="157"/>
        <end position="186"/>
    </location>
</feature>